<keyword evidence="9 10" id="KW-0472">Membrane</keyword>
<dbReference type="CDD" id="cd00075">
    <property type="entry name" value="HATPase"/>
    <property type="match status" value="1"/>
</dbReference>
<dbReference type="Gene3D" id="3.30.450.350">
    <property type="entry name" value="CHASE domain"/>
    <property type="match status" value="1"/>
</dbReference>
<dbReference type="Proteomes" id="UP000032749">
    <property type="component" value="Chromosome"/>
</dbReference>
<keyword evidence="8 10" id="KW-1133">Transmembrane helix</keyword>
<dbReference type="EMBL" id="FO203512">
    <property type="protein sequence ID" value="CCK74453.1"/>
    <property type="molecule type" value="Genomic_DNA"/>
</dbReference>
<dbReference type="PANTHER" id="PTHR42878:SF15">
    <property type="entry name" value="BACTERIOPHYTOCHROME"/>
    <property type="match status" value="1"/>
</dbReference>
<evidence type="ECO:0000256" key="5">
    <source>
        <dbReference type="ARBA" id="ARBA00022679"/>
    </source>
</evidence>
<feature type="domain" description="Histidine kinase" evidence="11">
    <location>
        <begin position="486"/>
        <end position="697"/>
    </location>
</feature>
<dbReference type="InterPro" id="IPR036097">
    <property type="entry name" value="HisK_dim/P_sf"/>
</dbReference>
<evidence type="ECO:0000256" key="3">
    <source>
        <dbReference type="ARBA" id="ARBA00012438"/>
    </source>
</evidence>
<dbReference type="AlphaFoldDB" id="R4YN25"/>
<evidence type="ECO:0000256" key="6">
    <source>
        <dbReference type="ARBA" id="ARBA00022692"/>
    </source>
</evidence>
<dbReference type="EC" id="2.7.13.3" evidence="3"/>
<dbReference type="KEGG" id="oai:OLEAN_C02770"/>
<dbReference type="InterPro" id="IPR003594">
    <property type="entry name" value="HATPase_dom"/>
</dbReference>
<dbReference type="InterPro" id="IPR050351">
    <property type="entry name" value="BphY/WalK/GraS-like"/>
</dbReference>
<keyword evidence="7" id="KW-0418">Kinase</keyword>
<evidence type="ECO:0000259" key="11">
    <source>
        <dbReference type="PROSITE" id="PS50109"/>
    </source>
</evidence>
<comment type="catalytic activity">
    <reaction evidence="1">
        <text>ATP + protein L-histidine = ADP + protein N-phospho-L-histidine.</text>
        <dbReference type="EC" id="2.7.13.3"/>
    </reaction>
</comment>
<dbReference type="InterPro" id="IPR042240">
    <property type="entry name" value="CHASE_sf"/>
</dbReference>
<dbReference type="Pfam" id="PF03924">
    <property type="entry name" value="CHASE"/>
    <property type="match status" value="1"/>
</dbReference>
<name>R4YN25_OLEAN</name>
<evidence type="ECO:0000256" key="1">
    <source>
        <dbReference type="ARBA" id="ARBA00000085"/>
    </source>
</evidence>
<evidence type="ECO:0000313" key="14">
    <source>
        <dbReference type="EMBL" id="CCK74453.1"/>
    </source>
</evidence>
<evidence type="ECO:0000313" key="15">
    <source>
        <dbReference type="Proteomes" id="UP000032749"/>
    </source>
</evidence>
<dbReference type="Pfam" id="PF13426">
    <property type="entry name" value="PAS_9"/>
    <property type="match status" value="1"/>
</dbReference>
<reference evidence="14 15" key="1">
    <citation type="journal article" date="2013" name="Nat. Commun.">
        <title>Genome sequence and functional genomic analysis of the oil-degrading bacterium Oleispira antarctica.</title>
        <authorList>
            <person name="Kube M."/>
            <person name="Chernikova T.N."/>
            <person name="Al-Ramahi Y."/>
            <person name="Beloqui A."/>
            <person name="Lopez-Cortez N."/>
            <person name="Guazzaroni M.E."/>
            <person name="Heipieper H.J."/>
            <person name="Klages S."/>
            <person name="Kotsyurbenko O.R."/>
            <person name="Langer I."/>
            <person name="Nechitaylo T.Y."/>
            <person name="Lunsdorf H."/>
            <person name="Fernandez M."/>
            <person name="Juarez S."/>
            <person name="Ciordia S."/>
            <person name="Singer A."/>
            <person name="Kagan O."/>
            <person name="Egorova O."/>
            <person name="Petit P.A."/>
            <person name="Stogios P."/>
            <person name="Kim Y."/>
            <person name="Tchigvintsev A."/>
            <person name="Flick R."/>
            <person name="Denaro R."/>
            <person name="Genovese M."/>
            <person name="Albar J.P."/>
            <person name="Reva O.N."/>
            <person name="Martinez-Gomariz M."/>
            <person name="Tran H."/>
            <person name="Ferrer M."/>
            <person name="Savchenko A."/>
            <person name="Yakunin A.F."/>
            <person name="Yakimov M.M."/>
            <person name="Golyshina O.V."/>
            <person name="Reinhardt R."/>
            <person name="Golyshin P.N."/>
        </authorList>
    </citation>
    <scope>NUCLEOTIDE SEQUENCE [LARGE SCALE GENOMIC DNA]</scope>
</reference>
<protein>
    <recommendedName>
        <fullName evidence="3">histidine kinase</fullName>
        <ecNumber evidence="3">2.7.13.3</ecNumber>
    </recommendedName>
</protein>
<dbReference type="SMART" id="SM00091">
    <property type="entry name" value="PAS"/>
    <property type="match status" value="1"/>
</dbReference>
<dbReference type="InterPro" id="IPR005467">
    <property type="entry name" value="His_kinase_dom"/>
</dbReference>
<evidence type="ECO:0000256" key="10">
    <source>
        <dbReference type="SAM" id="Phobius"/>
    </source>
</evidence>
<evidence type="ECO:0000256" key="9">
    <source>
        <dbReference type="ARBA" id="ARBA00023136"/>
    </source>
</evidence>
<dbReference type="CDD" id="cd00082">
    <property type="entry name" value="HisKA"/>
    <property type="match status" value="1"/>
</dbReference>
<dbReference type="Pfam" id="PF00512">
    <property type="entry name" value="HisKA"/>
    <property type="match status" value="1"/>
</dbReference>
<dbReference type="NCBIfam" id="TIGR00229">
    <property type="entry name" value="sensory_box"/>
    <property type="match status" value="1"/>
</dbReference>
<dbReference type="SMART" id="SM00387">
    <property type="entry name" value="HATPase_c"/>
    <property type="match status" value="1"/>
</dbReference>
<organism evidence="14 15">
    <name type="scientific">Oleispira antarctica RB-8</name>
    <dbReference type="NCBI Taxonomy" id="698738"/>
    <lineage>
        <taxon>Bacteria</taxon>
        <taxon>Pseudomonadati</taxon>
        <taxon>Pseudomonadota</taxon>
        <taxon>Gammaproteobacteria</taxon>
        <taxon>Oceanospirillales</taxon>
        <taxon>Oceanospirillaceae</taxon>
        <taxon>Oleispira</taxon>
    </lineage>
</organism>
<dbReference type="PRINTS" id="PR00344">
    <property type="entry name" value="BCTRLSENSOR"/>
</dbReference>
<evidence type="ECO:0000259" key="13">
    <source>
        <dbReference type="PROSITE" id="PS50839"/>
    </source>
</evidence>
<comment type="subcellular location">
    <subcellularLocation>
        <location evidence="2">Membrane</location>
    </subcellularLocation>
</comment>
<dbReference type="SUPFAM" id="SSF55785">
    <property type="entry name" value="PYP-like sensor domain (PAS domain)"/>
    <property type="match status" value="1"/>
</dbReference>
<dbReference type="GO" id="GO:0000156">
    <property type="term" value="F:phosphorelay response regulator activity"/>
    <property type="evidence" value="ECO:0007669"/>
    <property type="project" value="TreeGrafter"/>
</dbReference>
<dbReference type="PANTHER" id="PTHR42878">
    <property type="entry name" value="TWO-COMPONENT HISTIDINE KINASE"/>
    <property type="match status" value="1"/>
</dbReference>
<dbReference type="PROSITE" id="PS50112">
    <property type="entry name" value="PAS"/>
    <property type="match status" value="1"/>
</dbReference>
<evidence type="ECO:0000259" key="12">
    <source>
        <dbReference type="PROSITE" id="PS50112"/>
    </source>
</evidence>
<evidence type="ECO:0000256" key="2">
    <source>
        <dbReference type="ARBA" id="ARBA00004370"/>
    </source>
</evidence>
<dbReference type="InterPro" id="IPR036890">
    <property type="entry name" value="HATPase_C_sf"/>
</dbReference>
<dbReference type="GO" id="GO:0030295">
    <property type="term" value="F:protein kinase activator activity"/>
    <property type="evidence" value="ECO:0007669"/>
    <property type="project" value="TreeGrafter"/>
</dbReference>
<dbReference type="SUPFAM" id="SSF55874">
    <property type="entry name" value="ATPase domain of HSP90 chaperone/DNA topoisomerase II/histidine kinase"/>
    <property type="match status" value="1"/>
</dbReference>
<dbReference type="SMART" id="SM01079">
    <property type="entry name" value="CHASE"/>
    <property type="match status" value="1"/>
</dbReference>
<accession>R4YN25</accession>
<dbReference type="Gene3D" id="1.10.287.130">
    <property type="match status" value="1"/>
</dbReference>
<proteinExistence type="predicted"/>
<dbReference type="InterPro" id="IPR006189">
    <property type="entry name" value="CHASE_dom"/>
</dbReference>
<dbReference type="OrthoDB" id="9808408at2"/>
<dbReference type="SUPFAM" id="SSF47384">
    <property type="entry name" value="Homodimeric domain of signal transducing histidine kinase"/>
    <property type="match status" value="1"/>
</dbReference>
<dbReference type="GO" id="GO:0016020">
    <property type="term" value="C:membrane"/>
    <property type="evidence" value="ECO:0007669"/>
    <property type="project" value="UniProtKB-SubCell"/>
</dbReference>
<evidence type="ECO:0000256" key="4">
    <source>
        <dbReference type="ARBA" id="ARBA00022553"/>
    </source>
</evidence>
<sequence>MIPLVSFGRLHWAVITLSVLLTVAAWQISNSHVEQTIKQRFDFLSNQLLTQISERMNRYEDALRTGVVAIHTQSEDINVEDWKRFSEALKLTSMYPGINGIGVIYHVPPNKLDQFLERERKLRPNFKIHPSHNRGDYWPITYVEPLEGNELAVGLDLAFEQNRLSAAKKARDTSFTQITGPITLVQDQKKTPGFLQFVPFYNSQDVATEEKRRKHFIGHVYAPFIMHKLISGTLKQTDLKQENRHLIFSISDGDEMLYDELNTKNRDYNSQPIYSKKITLKVYNRSWDFTIHTADSFNDAISTNQSTYVLIGGIIIDSLLILLFVVLSGRNKKSLILVDEMTKKVILGEEYFRHIIEAAPCGMIITNNKGIIEKVNPQAGGLFGYDENELLGHSIDMLVPHRFHDLHSKHREYFYKNQSNRRMGVDRNVYGLKKSGAEFPAEIGLAHFKGSDGSKILSTIVNMTEYVDITNELKRSNKDLNDFAYVASHDLKAPLRGIMQLASWIEEDISSTASEETKGHLELLQSRTARLEKLLDDLLTYSRIGNHLGDIEEVDVKEMVQALFQLLDPPIEFVLNIETTLPPIKTLAVPLEVIFRNLIGNAIKHHDKPNGIITVSAIENDNYYEFSIENDGPGIDPKHHEQIFEMFKTLRPRDEVEGSGMGLSIIKKMLDYHGEKISITSNGDRGVLFSFTWPKNISDKV</sequence>
<feature type="transmembrane region" description="Helical" evidence="10">
    <location>
        <begin position="308"/>
        <end position="327"/>
    </location>
</feature>
<feature type="domain" description="CHASE" evidence="13">
    <location>
        <begin position="128"/>
        <end position="290"/>
    </location>
</feature>
<dbReference type="GO" id="GO:0000155">
    <property type="term" value="F:phosphorelay sensor kinase activity"/>
    <property type="evidence" value="ECO:0007669"/>
    <property type="project" value="InterPro"/>
</dbReference>
<feature type="domain" description="PAS" evidence="12">
    <location>
        <begin position="348"/>
        <end position="400"/>
    </location>
</feature>
<evidence type="ECO:0000256" key="7">
    <source>
        <dbReference type="ARBA" id="ARBA00022777"/>
    </source>
</evidence>
<dbReference type="InterPro" id="IPR004358">
    <property type="entry name" value="Sig_transdc_His_kin-like_C"/>
</dbReference>
<dbReference type="PATRIC" id="fig|698738.3.peg.286"/>
<evidence type="ECO:0000256" key="8">
    <source>
        <dbReference type="ARBA" id="ARBA00022989"/>
    </source>
</evidence>
<keyword evidence="5" id="KW-0808">Transferase</keyword>
<dbReference type="InterPro" id="IPR003661">
    <property type="entry name" value="HisK_dim/P_dom"/>
</dbReference>
<dbReference type="SMART" id="SM00388">
    <property type="entry name" value="HisKA"/>
    <property type="match status" value="1"/>
</dbReference>
<keyword evidence="4" id="KW-0597">Phosphoprotein</keyword>
<dbReference type="PROSITE" id="PS50839">
    <property type="entry name" value="CHASE"/>
    <property type="match status" value="1"/>
</dbReference>
<dbReference type="InterPro" id="IPR000014">
    <property type="entry name" value="PAS"/>
</dbReference>
<dbReference type="Pfam" id="PF02518">
    <property type="entry name" value="HATPase_c"/>
    <property type="match status" value="1"/>
</dbReference>
<dbReference type="HOGENOM" id="CLU_000445_114_62_6"/>
<dbReference type="Gene3D" id="3.30.565.10">
    <property type="entry name" value="Histidine kinase-like ATPase, C-terminal domain"/>
    <property type="match status" value="1"/>
</dbReference>
<keyword evidence="6 10" id="KW-0812">Transmembrane</keyword>
<keyword evidence="15" id="KW-1185">Reference proteome</keyword>
<dbReference type="PROSITE" id="PS50109">
    <property type="entry name" value="HIS_KIN"/>
    <property type="match status" value="1"/>
</dbReference>
<dbReference type="InterPro" id="IPR035965">
    <property type="entry name" value="PAS-like_dom_sf"/>
</dbReference>
<dbReference type="CDD" id="cd00130">
    <property type="entry name" value="PAS"/>
    <property type="match status" value="1"/>
</dbReference>
<dbReference type="GO" id="GO:0007234">
    <property type="term" value="P:osmosensory signaling via phosphorelay pathway"/>
    <property type="evidence" value="ECO:0007669"/>
    <property type="project" value="TreeGrafter"/>
</dbReference>
<dbReference type="STRING" id="698738.OLEAN_C02770"/>
<dbReference type="Gene3D" id="3.30.450.20">
    <property type="entry name" value="PAS domain"/>
    <property type="match status" value="1"/>
</dbReference>
<gene>
    <name evidence="14" type="ORF">OLEAN_C02770</name>
</gene>